<dbReference type="GO" id="GO:0008270">
    <property type="term" value="F:zinc ion binding"/>
    <property type="evidence" value="ECO:0007669"/>
    <property type="project" value="UniProtKB-KW"/>
</dbReference>
<dbReference type="EMBL" id="CAJMWT010001832">
    <property type="protein sequence ID" value="CAE6421752.1"/>
    <property type="molecule type" value="Genomic_DNA"/>
</dbReference>
<feature type="region of interest" description="Disordered" evidence="10">
    <location>
        <begin position="258"/>
        <end position="282"/>
    </location>
</feature>
<dbReference type="InterPro" id="IPR013087">
    <property type="entry name" value="Znf_C2H2_type"/>
</dbReference>
<feature type="domain" description="C2H2-type" evidence="11">
    <location>
        <begin position="567"/>
        <end position="594"/>
    </location>
</feature>
<dbReference type="GO" id="GO:0043565">
    <property type="term" value="F:sequence-specific DNA binding"/>
    <property type="evidence" value="ECO:0007669"/>
    <property type="project" value="TreeGrafter"/>
</dbReference>
<evidence type="ECO:0000313" key="13">
    <source>
        <dbReference type="Proteomes" id="UP000663843"/>
    </source>
</evidence>
<evidence type="ECO:0000256" key="2">
    <source>
        <dbReference type="ARBA" id="ARBA00022723"/>
    </source>
</evidence>
<organism evidence="12 13">
    <name type="scientific">Rhizoctonia solani</name>
    <dbReference type="NCBI Taxonomy" id="456999"/>
    <lineage>
        <taxon>Eukaryota</taxon>
        <taxon>Fungi</taxon>
        <taxon>Dikarya</taxon>
        <taxon>Basidiomycota</taxon>
        <taxon>Agaricomycotina</taxon>
        <taxon>Agaricomycetes</taxon>
        <taxon>Cantharellales</taxon>
        <taxon>Ceratobasidiaceae</taxon>
        <taxon>Rhizoctonia</taxon>
    </lineage>
</organism>
<evidence type="ECO:0000256" key="4">
    <source>
        <dbReference type="ARBA" id="ARBA00022771"/>
    </source>
</evidence>
<evidence type="ECO:0000256" key="7">
    <source>
        <dbReference type="ARBA" id="ARBA00023163"/>
    </source>
</evidence>
<keyword evidence="7" id="KW-0804">Transcription</keyword>
<keyword evidence="8" id="KW-0539">Nucleus</keyword>
<evidence type="ECO:0000256" key="8">
    <source>
        <dbReference type="ARBA" id="ARBA00023242"/>
    </source>
</evidence>
<dbReference type="PANTHER" id="PTHR24408">
    <property type="entry name" value="ZINC FINGER PROTEIN"/>
    <property type="match status" value="1"/>
</dbReference>
<dbReference type="InterPro" id="IPR036236">
    <property type="entry name" value="Znf_C2H2_sf"/>
</dbReference>
<name>A0A8H3AHK1_9AGAM</name>
<reference evidence="12" key="1">
    <citation type="submission" date="2021-01" db="EMBL/GenBank/DDBJ databases">
        <authorList>
            <person name="Kaushik A."/>
        </authorList>
    </citation>
    <scope>NUCLEOTIDE SEQUENCE</scope>
    <source>
        <strain evidence="12">AG2-2IIIB</strain>
    </source>
</reference>
<dbReference type="PANTHER" id="PTHR24408:SF58">
    <property type="entry name" value="TRANSCRIPTION FACTOR (TFIIIA), PUTATIVE (AFU_ORTHOLOGUE AFUA_1G05150)-RELATED"/>
    <property type="match status" value="1"/>
</dbReference>
<evidence type="ECO:0000256" key="5">
    <source>
        <dbReference type="ARBA" id="ARBA00022833"/>
    </source>
</evidence>
<feature type="region of interest" description="Disordered" evidence="10">
    <location>
        <begin position="304"/>
        <end position="337"/>
    </location>
</feature>
<accession>A0A8H3AHK1</accession>
<evidence type="ECO:0000313" key="12">
    <source>
        <dbReference type="EMBL" id="CAE6421752.1"/>
    </source>
</evidence>
<keyword evidence="4 9" id="KW-0863">Zinc-finger</keyword>
<evidence type="ECO:0000259" key="11">
    <source>
        <dbReference type="PROSITE" id="PS50157"/>
    </source>
</evidence>
<evidence type="ECO:0000256" key="1">
    <source>
        <dbReference type="ARBA" id="ARBA00006991"/>
    </source>
</evidence>
<dbReference type="SMART" id="SM00355">
    <property type="entry name" value="ZnF_C2H2"/>
    <property type="match status" value="2"/>
</dbReference>
<dbReference type="AlphaFoldDB" id="A0A8H3AHK1"/>
<sequence length="622" mass="68636">MAPPYPLLYSVKYERELLIAPSPSRSPMSQVFDLRLRSSLGYSFYKGGQVDSSFTNKGNKTKHSRNTKGLHARSTPLHYISQKNTPAPGNNPQQRIVAIDFTPVNLTLKAEPTLEESCPLLKSLSHPNRSPTIRAPKHELDTGFTVKTECLGPYLIPTTTTLGCNMGKTRDSRHSSGAQNDCDFHDRHLPDERQIVTKMLDAGHASSSNPVAVTLMHTVRNVALSFPLNKRQLPAYSELLQYLHRLQLRRYHVDGPPVRVAAQPSLDPQPPEDSDYDLPDHQEAPHSMRLLKSLYGLAQCLRSQPDHEASGSSPNNSDSSNAPVFNREGPNRAPITNGSVDGFINNLGQHTTNGINEANDLGLADLDPHSLYQLGTFLRTLALQLDRQAANIGTSHNVSDSIYISQDTPIPWHIPTGEGSHDMFLGSYPPPSSGAETSPQSYLKEHYAVGPGLSQQNLPGMYGSQLRIDGQSDTNAPALTVSTHIQGPFGRDISNGRPDEYEHLLANDITLGRHIPAPSTRDHVMDVSNISVNSGIHQHFHVFRANRLDPKSAMLTGAHRTRDMKSTSCEICGKVFSRPSYLKSHMHIHTGFKRHQCPHCNKYLAYPSGLSKHSKKCPHKVG</sequence>
<dbReference type="FunFam" id="3.30.160.60:FF:000761">
    <property type="entry name" value="Zinc finger protein 449"/>
    <property type="match status" value="1"/>
</dbReference>
<dbReference type="GO" id="GO:0000981">
    <property type="term" value="F:DNA-binding transcription factor activity, RNA polymerase II-specific"/>
    <property type="evidence" value="ECO:0007669"/>
    <property type="project" value="TreeGrafter"/>
</dbReference>
<keyword evidence="2" id="KW-0479">Metal-binding</keyword>
<evidence type="ECO:0000256" key="6">
    <source>
        <dbReference type="ARBA" id="ARBA00023015"/>
    </source>
</evidence>
<evidence type="ECO:0000256" key="9">
    <source>
        <dbReference type="PROSITE-ProRule" id="PRU00042"/>
    </source>
</evidence>
<dbReference type="Pfam" id="PF00096">
    <property type="entry name" value="zf-C2H2"/>
    <property type="match status" value="1"/>
</dbReference>
<dbReference type="SUPFAM" id="SSF57667">
    <property type="entry name" value="beta-beta-alpha zinc fingers"/>
    <property type="match status" value="1"/>
</dbReference>
<proteinExistence type="inferred from homology"/>
<evidence type="ECO:0000256" key="10">
    <source>
        <dbReference type="SAM" id="MobiDB-lite"/>
    </source>
</evidence>
<keyword evidence="3" id="KW-0677">Repeat</keyword>
<keyword evidence="6" id="KW-0805">Transcription regulation</keyword>
<gene>
    <name evidence="12" type="ORF">RDB_LOCUS54555</name>
</gene>
<dbReference type="Gene3D" id="3.30.160.60">
    <property type="entry name" value="Classic Zinc Finger"/>
    <property type="match status" value="1"/>
</dbReference>
<keyword evidence="5" id="KW-0862">Zinc</keyword>
<dbReference type="GO" id="GO:0005634">
    <property type="term" value="C:nucleus"/>
    <property type="evidence" value="ECO:0007669"/>
    <property type="project" value="TreeGrafter"/>
</dbReference>
<dbReference type="PROSITE" id="PS50157">
    <property type="entry name" value="ZINC_FINGER_C2H2_2"/>
    <property type="match status" value="1"/>
</dbReference>
<comment type="caution">
    <text evidence="12">The sequence shown here is derived from an EMBL/GenBank/DDBJ whole genome shotgun (WGS) entry which is preliminary data.</text>
</comment>
<evidence type="ECO:0000256" key="3">
    <source>
        <dbReference type="ARBA" id="ARBA00022737"/>
    </source>
</evidence>
<comment type="similarity">
    <text evidence="1">Belongs to the krueppel C2H2-type zinc-finger protein family.</text>
</comment>
<feature type="compositionally biased region" description="Low complexity" evidence="10">
    <location>
        <begin position="310"/>
        <end position="321"/>
    </location>
</feature>
<protein>
    <recommendedName>
        <fullName evidence="11">C2H2-type domain-containing protein</fullName>
    </recommendedName>
</protein>
<dbReference type="PROSITE" id="PS00028">
    <property type="entry name" value="ZINC_FINGER_C2H2_1"/>
    <property type="match status" value="2"/>
</dbReference>
<dbReference type="Proteomes" id="UP000663843">
    <property type="component" value="Unassembled WGS sequence"/>
</dbReference>